<reference evidence="1 2" key="1">
    <citation type="journal article" date="2021" name="Hortic Res">
        <title>High-quality reference genome and annotation aids understanding of berry development for evergreen blueberry (Vaccinium darrowii).</title>
        <authorList>
            <person name="Yu J."/>
            <person name="Hulse-Kemp A.M."/>
            <person name="Babiker E."/>
            <person name="Staton M."/>
        </authorList>
    </citation>
    <scope>NUCLEOTIDE SEQUENCE [LARGE SCALE GENOMIC DNA]</scope>
    <source>
        <strain evidence="2">cv. NJ 8807/NJ 8810</strain>
        <tissue evidence="1">Young leaf</tissue>
    </source>
</reference>
<comment type="caution">
    <text evidence="1">The sequence shown here is derived from an EMBL/GenBank/DDBJ whole genome shotgun (WGS) entry which is preliminary data.</text>
</comment>
<protein>
    <submittedName>
        <fullName evidence="1">Uncharacterized protein</fullName>
    </submittedName>
</protein>
<dbReference type="Proteomes" id="UP000828048">
    <property type="component" value="Chromosome 6"/>
</dbReference>
<evidence type="ECO:0000313" key="2">
    <source>
        <dbReference type="Proteomes" id="UP000828048"/>
    </source>
</evidence>
<proteinExistence type="predicted"/>
<name>A0ACB7XDX2_9ERIC</name>
<dbReference type="EMBL" id="CM037156">
    <property type="protein sequence ID" value="KAH7838885.1"/>
    <property type="molecule type" value="Genomic_DNA"/>
</dbReference>
<evidence type="ECO:0000313" key="1">
    <source>
        <dbReference type="EMBL" id="KAH7838885.1"/>
    </source>
</evidence>
<accession>A0ACB7XDX2</accession>
<sequence length="813" mass="94081">MDLMNRIFRAYLDRFVVVFVDDILVYSSSEEDHQFHLSFVLETLREHRLYAKLSKCEFWLAEVKFLGHVVSRDGVSVDPSKIESVLNWERPKSVFEIRSFLGLADYYRRFVLDFSRLAAPMTRLTRKGTRFVWDDKCESAFEELKKRLTSAPILIVPERGVGYSVYCDASREGLGCVLMQQGKVVAYGSRQLKTHEQNYPTHDLELAAVVFALKSWRHYLYGEKFEVFSDHKSLKYLFSQKELNLRQRRWMEHMEDYDFELQYHPGKANVVADALSRKPAQLASLVIDEWKIMNELGLYALHCEEVREGVTLCNLTVRSTLSTRVVEAQQMDEEASTFRSKLLRGEAPIGWMIHADQSIRFQGKLFVPNSCRGMILQEFHHSPLAVHPGGTKMYHDLRRQFCWPGIKRDVAIFVSKCLTCQQVKAEHQRPAGELQPLLVAEWKWENVTMDFVTGLPRSPRGHDAIWVIVDRLTKSAHFLPIQVTDSIEALSRLYIREIIRLHGIPVSIVSDRDPRFTARFWQGLQAALGTNLLFSIAYHPQTDGQSKRTIQILEDMLRACVLDFRGNWEDHLPLVEFAYNNSYQSSIEMAPYEALYGRPCRSPMCWSELGEATLVGPELVAETAEMMGLIRKRLKAAQEATTEKVKVIRQCLLTAQSRQKSYADRRRRPLSFDVGDHVFLKISPRRGLTRFGRGGKLSPRYIGPFDIIEKIGEVAYRLALPPRLLGIHDVFHVSMLKKYEPDPSHVLEWSELELEADASYGEKPIRVIDSREKTLRGKTIRLVRVLWNNFGSEESTWEREDEMREKHPELFSV</sequence>
<organism evidence="1 2">
    <name type="scientific">Vaccinium darrowii</name>
    <dbReference type="NCBI Taxonomy" id="229202"/>
    <lineage>
        <taxon>Eukaryota</taxon>
        <taxon>Viridiplantae</taxon>
        <taxon>Streptophyta</taxon>
        <taxon>Embryophyta</taxon>
        <taxon>Tracheophyta</taxon>
        <taxon>Spermatophyta</taxon>
        <taxon>Magnoliopsida</taxon>
        <taxon>eudicotyledons</taxon>
        <taxon>Gunneridae</taxon>
        <taxon>Pentapetalae</taxon>
        <taxon>asterids</taxon>
        <taxon>Ericales</taxon>
        <taxon>Ericaceae</taxon>
        <taxon>Vaccinioideae</taxon>
        <taxon>Vaccinieae</taxon>
        <taxon>Vaccinium</taxon>
    </lineage>
</organism>
<gene>
    <name evidence="1" type="ORF">Vadar_032254</name>
</gene>
<keyword evidence="2" id="KW-1185">Reference proteome</keyword>